<accession>A0A8C1ZN05</accession>
<evidence type="ECO:0000313" key="3">
    <source>
        <dbReference type="Proteomes" id="UP000694700"/>
    </source>
</evidence>
<evidence type="ECO:0000313" key="2">
    <source>
        <dbReference type="Ensembl" id="ENSCCRP00015091781.1"/>
    </source>
</evidence>
<dbReference type="Ensembl" id="ENSCCRT00015094730.1">
    <property type="protein sequence ID" value="ENSCCRP00015091781.1"/>
    <property type="gene ID" value="ENSCCRG00015037004.1"/>
</dbReference>
<dbReference type="Pfam" id="PF08347">
    <property type="entry name" value="CTNNB1_binding"/>
    <property type="match status" value="1"/>
</dbReference>
<dbReference type="AlphaFoldDB" id="A0A8C1ZN05"/>
<dbReference type="InterPro" id="IPR013558">
    <property type="entry name" value="CTNNB1-bd_N"/>
</dbReference>
<evidence type="ECO:0000259" key="1">
    <source>
        <dbReference type="Pfam" id="PF08347"/>
    </source>
</evidence>
<name>A0A8C1ZN05_CYPCA</name>
<proteinExistence type="predicted"/>
<sequence>EQHVAVMAQSSFDLCLHPGKHQDMYSKGHPYPSYPGYIMMTNMNNEPYMNNGSLSPPIPRMVSVIPCFSLLSPRCPPYLQGLGSVFSEIKGTPPHHHHLHSPEVWIDFHWP</sequence>
<feature type="domain" description="CTNNB1 binding N-teminal" evidence="1">
    <location>
        <begin position="18"/>
        <end position="62"/>
    </location>
</feature>
<dbReference type="Proteomes" id="UP000694700">
    <property type="component" value="Unplaced"/>
</dbReference>
<organism evidence="2 3">
    <name type="scientific">Cyprinus carpio</name>
    <name type="common">Common carp</name>
    <dbReference type="NCBI Taxonomy" id="7962"/>
    <lineage>
        <taxon>Eukaryota</taxon>
        <taxon>Metazoa</taxon>
        <taxon>Chordata</taxon>
        <taxon>Craniata</taxon>
        <taxon>Vertebrata</taxon>
        <taxon>Euteleostomi</taxon>
        <taxon>Actinopterygii</taxon>
        <taxon>Neopterygii</taxon>
        <taxon>Teleostei</taxon>
        <taxon>Ostariophysi</taxon>
        <taxon>Cypriniformes</taxon>
        <taxon>Cyprinidae</taxon>
        <taxon>Cyprininae</taxon>
        <taxon>Cyprinus</taxon>
    </lineage>
</organism>
<reference evidence="2" key="1">
    <citation type="submission" date="2025-08" db="UniProtKB">
        <authorList>
            <consortium name="Ensembl"/>
        </authorList>
    </citation>
    <scope>IDENTIFICATION</scope>
</reference>
<protein>
    <recommendedName>
        <fullName evidence="1">CTNNB1 binding N-teminal domain-containing protein</fullName>
    </recommendedName>
</protein>